<gene>
    <name evidence="2" type="ORF">HNR72_001762</name>
</gene>
<feature type="compositionally biased region" description="Basic and acidic residues" evidence="1">
    <location>
        <begin position="1"/>
        <end position="18"/>
    </location>
</feature>
<evidence type="ECO:0000313" key="3">
    <source>
        <dbReference type="Proteomes" id="UP000579531"/>
    </source>
</evidence>
<keyword evidence="3" id="KW-1185">Reference proteome</keyword>
<name>A0AA89QCS7_STRCU</name>
<reference evidence="2 3" key="1">
    <citation type="submission" date="2020-08" db="EMBL/GenBank/DDBJ databases">
        <title>Sequencing the genomes of 1000 actinobacteria strains.</title>
        <authorList>
            <person name="Klenk H.-P."/>
        </authorList>
    </citation>
    <scope>NUCLEOTIDE SEQUENCE [LARGE SCALE GENOMIC DNA]</scope>
    <source>
        <strain evidence="2 3">DSM 40129</strain>
    </source>
</reference>
<dbReference type="Proteomes" id="UP000579531">
    <property type="component" value="Unassembled WGS sequence"/>
</dbReference>
<organism evidence="2 3">
    <name type="scientific">Streptomyces collinus</name>
    <dbReference type="NCBI Taxonomy" id="42684"/>
    <lineage>
        <taxon>Bacteria</taxon>
        <taxon>Bacillati</taxon>
        <taxon>Actinomycetota</taxon>
        <taxon>Actinomycetes</taxon>
        <taxon>Kitasatosporales</taxon>
        <taxon>Streptomycetaceae</taxon>
        <taxon>Streptomyces</taxon>
    </lineage>
</organism>
<dbReference type="EMBL" id="JACHLX010000001">
    <property type="protein sequence ID" value="MBB5810734.1"/>
    <property type="molecule type" value="Genomic_DNA"/>
</dbReference>
<evidence type="ECO:0000256" key="1">
    <source>
        <dbReference type="SAM" id="MobiDB-lite"/>
    </source>
</evidence>
<dbReference type="AlphaFoldDB" id="A0AA89QCS7"/>
<evidence type="ECO:0000313" key="2">
    <source>
        <dbReference type="EMBL" id="MBB5810734.1"/>
    </source>
</evidence>
<proteinExistence type="predicted"/>
<sequence>MTPHGSDKDHIKIGREPLPDGQKGQHSADLHAVCSQLRTARKRRKSAYRRFFGPYDSAAARDRVPVPVER</sequence>
<comment type="caution">
    <text evidence="2">The sequence shown here is derived from an EMBL/GenBank/DDBJ whole genome shotgun (WGS) entry which is preliminary data.</text>
</comment>
<protein>
    <submittedName>
        <fullName evidence="2">Uncharacterized protein</fullName>
    </submittedName>
</protein>
<accession>A0AA89QCS7</accession>
<feature type="region of interest" description="Disordered" evidence="1">
    <location>
        <begin position="1"/>
        <end position="29"/>
    </location>
</feature>